<proteinExistence type="predicted"/>
<evidence type="ECO:0000313" key="3">
    <source>
        <dbReference type="Proteomes" id="UP000494216"/>
    </source>
</evidence>
<evidence type="ECO:0000313" key="2">
    <source>
        <dbReference type="EMBL" id="CAA9891455.1"/>
    </source>
</evidence>
<sequence>MFLISKSALFLNIYILITAITKPVVFVTLKKALLRHLIIYYPIPWITVKKSTYIDALKVAF</sequence>
<reference evidence="2 3" key="1">
    <citation type="submission" date="2020-02" db="EMBL/GenBank/DDBJ databases">
        <authorList>
            <person name="Hogendoorn C."/>
        </authorList>
    </citation>
    <scope>NUCLEOTIDE SEQUENCE [LARGE SCALE GENOMIC DNA]</scope>
    <source>
        <strain evidence="2">METHB21</strain>
    </source>
</reference>
<name>A0A8S0YAA7_9GAMM</name>
<dbReference type="EMBL" id="CADCXN010000070">
    <property type="protein sequence ID" value="CAA9891455.1"/>
    <property type="molecule type" value="Genomic_DNA"/>
</dbReference>
<accession>A0A8S0YAA7</accession>
<gene>
    <name evidence="2" type="ORF">METHB2_400037</name>
</gene>
<evidence type="ECO:0000256" key="1">
    <source>
        <dbReference type="SAM" id="Phobius"/>
    </source>
</evidence>
<keyword evidence="1" id="KW-1133">Transmembrane helix</keyword>
<dbReference type="AlphaFoldDB" id="A0A8S0YAA7"/>
<comment type="caution">
    <text evidence="2">The sequence shown here is derived from an EMBL/GenBank/DDBJ whole genome shotgun (WGS) entry which is preliminary data.</text>
</comment>
<dbReference type="Proteomes" id="UP000494216">
    <property type="component" value="Unassembled WGS sequence"/>
</dbReference>
<keyword evidence="1" id="KW-0472">Membrane</keyword>
<keyword evidence="1" id="KW-0812">Transmembrane</keyword>
<feature type="transmembrane region" description="Helical" evidence="1">
    <location>
        <begin position="12"/>
        <end position="29"/>
    </location>
</feature>
<organism evidence="2 3">
    <name type="scientific">Candidatus Methylobacter favarea</name>
    <dbReference type="NCBI Taxonomy" id="2707345"/>
    <lineage>
        <taxon>Bacteria</taxon>
        <taxon>Pseudomonadati</taxon>
        <taxon>Pseudomonadota</taxon>
        <taxon>Gammaproteobacteria</taxon>
        <taxon>Methylococcales</taxon>
        <taxon>Methylococcaceae</taxon>
        <taxon>Methylobacter</taxon>
    </lineage>
</organism>
<protein>
    <submittedName>
        <fullName evidence="2">Uncharacterized protein</fullName>
    </submittedName>
</protein>
<keyword evidence="3" id="KW-1185">Reference proteome</keyword>